<reference evidence="2" key="1">
    <citation type="submission" date="2021-02" db="EMBL/GenBank/DDBJ databases">
        <authorList>
            <person name="Nowell W R."/>
        </authorList>
    </citation>
    <scope>NUCLEOTIDE SEQUENCE</scope>
</reference>
<feature type="non-terminal residue" evidence="2">
    <location>
        <position position="53"/>
    </location>
</feature>
<proteinExistence type="predicted"/>
<protein>
    <submittedName>
        <fullName evidence="2">Uncharacterized protein</fullName>
    </submittedName>
</protein>
<dbReference type="EMBL" id="CAJOAZ010028521">
    <property type="protein sequence ID" value="CAF4418058.1"/>
    <property type="molecule type" value="Genomic_DNA"/>
</dbReference>
<gene>
    <name evidence="2" type="ORF">OXD698_LOCUS52460</name>
</gene>
<organism evidence="2 3">
    <name type="scientific">Adineta steineri</name>
    <dbReference type="NCBI Taxonomy" id="433720"/>
    <lineage>
        <taxon>Eukaryota</taxon>
        <taxon>Metazoa</taxon>
        <taxon>Spiralia</taxon>
        <taxon>Gnathifera</taxon>
        <taxon>Rotifera</taxon>
        <taxon>Eurotatoria</taxon>
        <taxon>Bdelloidea</taxon>
        <taxon>Adinetida</taxon>
        <taxon>Adinetidae</taxon>
        <taxon>Adineta</taxon>
    </lineage>
</organism>
<name>A0A820Q6Q2_9BILA</name>
<comment type="caution">
    <text evidence="2">The sequence shown here is derived from an EMBL/GenBank/DDBJ whole genome shotgun (WGS) entry which is preliminary data.</text>
</comment>
<evidence type="ECO:0000256" key="1">
    <source>
        <dbReference type="SAM" id="MobiDB-lite"/>
    </source>
</evidence>
<sequence>QLRKDLARTHSNEIEEKERTHAKEVTAIRLQLDRALEITKIKEREADLRIEDL</sequence>
<accession>A0A820Q6Q2</accession>
<dbReference type="Proteomes" id="UP000663844">
    <property type="component" value="Unassembled WGS sequence"/>
</dbReference>
<evidence type="ECO:0000313" key="3">
    <source>
        <dbReference type="Proteomes" id="UP000663844"/>
    </source>
</evidence>
<dbReference type="AlphaFoldDB" id="A0A820Q6Q2"/>
<evidence type="ECO:0000313" key="2">
    <source>
        <dbReference type="EMBL" id="CAF4418058.1"/>
    </source>
</evidence>
<feature type="region of interest" description="Disordered" evidence="1">
    <location>
        <begin position="1"/>
        <end position="20"/>
    </location>
</feature>
<feature type="non-terminal residue" evidence="2">
    <location>
        <position position="1"/>
    </location>
</feature>